<evidence type="ECO:0000313" key="4">
    <source>
        <dbReference type="Proteomes" id="UP000255265"/>
    </source>
</evidence>
<dbReference type="STRING" id="433924.NS331_13550"/>
<dbReference type="GO" id="GO:0016787">
    <property type="term" value="F:hydrolase activity"/>
    <property type="evidence" value="ECO:0007669"/>
    <property type="project" value="UniProtKB-KW"/>
</dbReference>
<feature type="region of interest" description="Disordered" evidence="1">
    <location>
        <begin position="1"/>
        <end position="39"/>
    </location>
</feature>
<dbReference type="Gene3D" id="3.20.20.140">
    <property type="entry name" value="Metal-dependent hydrolases"/>
    <property type="match status" value="1"/>
</dbReference>
<evidence type="ECO:0000313" key="3">
    <source>
        <dbReference type="EMBL" id="RDI29212.1"/>
    </source>
</evidence>
<dbReference type="Pfam" id="PF04909">
    <property type="entry name" value="Amidohydro_2"/>
    <property type="match status" value="1"/>
</dbReference>
<comment type="caution">
    <text evidence="3">The sequence shown here is derived from an EMBL/GenBank/DDBJ whole genome shotgun (WGS) entry which is preliminary data.</text>
</comment>
<gene>
    <name evidence="3" type="ORF">DFR41_101968</name>
</gene>
<reference evidence="3 4" key="1">
    <citation type="submission" date="2018-07" db="EMBL/GenBank/DDBJ databases">
        <title>Genomic Encyclopedia of Type Strains, Phase IV (KMG-IV): sequencing the most valuable type-strain genomes for metagenomic binning, comparative biology and taxonomic classification.</title>
        <authorList>
            <person name="Goeker M."/>
        </authorList>
    </citation>
    <scope>NUCLEOTIDE SEQUENCE [LARGE SCALE GENOMIC DNA]</scope>
    <source>
        <strain evidence="3 4">DSM 21352</strain>
    </source>
</reference>
<keyword evidence="3" id="KW-0378">Hydrolase</keyword>
<dbReference type="AlphaFoldDB" id="A0A370FNA1"/>
<evidence type="ECO:0000259" key="2">
    <source>
        <dbReference type="Pfam" id="PF04909"/>
    </source>
</evidence>
<organism evidence="3 4">
    <name type="scientific">Pseudacidovorax intermedius</name>
    <dbReference type="NCBI Taxonomy" id="433924"/>
    <lineage>
        <taxon>Bacteria</taxon>
        <taxon>Pseudomonadati</taxon>
        <taxon>Pseudomonadota</taxon>
        <taxon>Betaproteobacteria</taxon>
        <taxon>Burkholderiales</taxon>
        <taxon>Comamonadaceae</taxon>
        <taxon>Pseudacidovorax</taxon>
    </lineage>
</organism>
<name>A0A370FNA1_9BURK</name>
<dbReference type="EMBL" id="QQAV01000001">
    <property type="protein sequence ID" value="RDI29212.1"/>
    <property type="molecule type" value="Genomic_DNA"/>
</dbReference>
<protein>
    <submittedName>
        <fullName evidence="3">Putative TIM-barrel fold metal-dependent hydrolase</fullName>
    </submittedName>
</protein>
<dbReference type="InterPro" id="IPR052358">
    <property type="entry name" value="Aro_Compnd_Degr_Hydrolases"/>
</dbReference>
<dbReference type="InterPro" id="IPR006680">
    <property type="entry name" value="Amidohydro-rel"/>
</dbReference>
<keyword evidence="4" id="KW-1185">Reference proteome</keyword>
<dbReference type="InterPro" id="IPR032466">
    <property type="entry name" value="Metal_Hydrolase"/>
</dbReference>
<dbReference type="Proteomes" id="UP000255265">
    <property type="component" value="Unassembled WGS sequence"/>
</dbReference>
<dbReference type="PANTHER" id="PTHR35563">
    <property type="entry name" value="BARREL METAL-DEPENDENT HYDROLASE, PUTATIVE (AFU_ORTHOLOGUE AFUA_1G16240)-RELATED"/>
    <property type="match status" value="1"/>
</dbReference>
<feature type="domain" description="Amidohydrolase-related" evidence="2">
    <location>
        <begin position="52"/>
        <end position="316"/>
    </location>
</feature>
<feature type="compositionally biased region" description="Polar residues" evidence="1">
    <location>
        <begin position="29"/>
        <end position="39"/>
    </location>
</feature>
<dbReference type="SUPFAM" id="SSF51556">
    <property type="entry name" value="Metallo-dependent hydrolases"/>
    <property type="match status" value="1"/>
</dbReference>
<dbReference type="PANTHER" id="PTHR35563:SF2">
    <property type="entry name" value="BARREL METAL-DEPENDENT HYDROLASE, PUTATIVE (AFU_ORTHOLOGUE AFUA_1G16240)-RELATED"/>
    <property type="match status" value="1"/>
</dbReference>
<accession>A0A370FNA1</accession>
<sequence>MNLPLHSTAAQPPFDGAATGMGAQRDQAGRSSTVPFSAGTQPPAVALPAGACDCHLHVYDGAFPAVPGARLLPPDASVDDYRLLQRRTGLQRAVVVTPSTYGTDNRPMLAALHALGAAARGVAVIDGSESDAQLAHLHAQGVRGVRLNLSLGVGTHADMLGPIAQRIAPLGWHLQLLMPADLLQAQAAVLAALPVPLVFDHFARLSPADAGRHPAHAMVLQLLRTGRAWIKLSGGYLVSPTRSTEDPALDDLARSFLDAAPERVVWGSDWPHATASAGLQPLPDDARQLDRLAQWTGGGERLAQVLVRNPAALYGFGPFPDLPQQTET</sequence>
<proteinExistence type="predicted"/>
<evidence type="ECO:0000256" key="1">
    <source>
        <dbReference type="SAM" id="MobiDB-lite"/>
    </source>
</evidence>